<dbReference type="InterPro" id="IPR036397">
    <property type="entry name" value="RNaseH_sf"/>
</dbReference>
<feature type="region of interest" description="Disordered" evidence="1">
    <location>
        <begin position="23"/>
        <end position="49"/>
    </location>
</feature>
<evidence type="ECO:0000313" key="2">
    <source>
        <dbReference type="EMBL" id="KAK4321923.1"/>
    </source>
</evidence>
<dbReference type="Gene3D" id="3.30.420.10">
    <property type="entry name" value="Ribonuclease H-like superfamily/Ribonuclease H"/>
    <property type="match status" value="1"/>
</dbReference>
<dbReference type="AlphaFoldDB" id="A0AAE1Q8N9"/>
<comment type="caution">
    <text evidence="2">The sequence shown here is derived from an EMBL/GenBank/DDBJ whole genome shotgun (WGS) entry which is preliminary data.</text>
</comment>
<feature type="compositionally biased region" description="Basic and acidic residues" evidence="1">
    <location>
        <begin position="23"/>
        <end position="32"/>
    </location>
</feature>
<reference evidence="2" key="1">
    <citation type="submission" date="2023-11" db="EMBL/GenBank/DDBJ databases">
        <title>Genome assemblies of two species of porcelain crab, Petrolisthes cinctipes and Petrolisthes manimaculis (Anomura: Porcellanidae).</title>
        <authorList>
            <person name="Angst P."/>
        </authorList>
    </citation>
    <scope>NUCLEOTIDE SEQUENCE</scope>
    <source>
        <strain evidence="2">PB745_02</strain>
        <tissue evidence="2">Gill</tissue>
    </source>
</reference>
<keyword evidence="3" id="KW-1185">Reference proteome</keyword>
<gene>
    <name evidence="2" type="ORF">Pmani_007305</name>
</gene>
<dbReference type="Proteomes" id="UP001292094">
    <property type="component" value="Unassembled WGS sequence"/>
</dbReference>
<dbReference type="InterPro" id="IPR012337">
    <property type="entry name" value="RNaseH-like_sf"/>
</dbReference>
<dbReference type="EMBL" id="JAWZYT010000553">
    <property type="protein sequence ID" value="KAK4321923.1"/>
    <property type="molecule type" value="Genomic_DNA"/>
</dbReference>
<dbReference type="GO" id="GO:0003676">
    <property type="term" value="F:nucleic acid binding"/>
    <property type="evidence" value="ECO:0007669"/>
    <property type="project" value="InterPro"/>
</dbReference>
<protein>
    <recommendedName>
        <fullName evidence="4">Integrase catalytic domain-containing protein</fullName>
    </recommendedName>
</protein>
<proteinExistence type="predicted"/>
<name>A0AAE1Q8N9_9EUCA</name>
<sequence length="110" mass="12757">MLIRRRIGLVTSLVEECSLQVHRPDSSEVEKRSRSRRKEPRSRESLEESYPTLIDCGPSRCAIWRPLRLQTSASVVQQLKAIFFERGAPEELVTDNDTAFRSRMFSEFAK</sequence>
<accession>A0AAE1Q8N9</accession>
<evidence type="ECO:0008006" key="4">
    <source>
        <dbReference type="Google" id="ProtNLM"/>
    </source>
</evidence>
<evidence type="ECO:0000256" key="1">
    <source>
        <dbReference type="SAM" id="MobiDB-lite"/>
    </source>
</evidence>
<organism evidence="2 3">
    <name type="scientific">Petrolisthes manimaculis</name>
    <dbReference type="NCBI Taxonomy" id="1843537"/>
    <lineage>
        <taxon>Eukaryota</taxon>
        <taxon>Metazoa</taxon>
        <taxon>Ecdysozoa</taxon>
        <taxon>Arthropoda</taxon>
        <taxon>Crustacea</taxon>
        <taxon>Multicrustacea</taxon>
        <taxon>Malacostraca</taxon>
        <taxon>Eumalacostraca</taxon>
        <taxon>Eucarida</taxon>
        <taxon>Decapoda</taxon>
        <taxon>Pleocyemata</taxon>
        <taxon>Anomura</taxon>
        <taxon>Galatheoidea</taxon>
        <taxon>Porcellanidae</taxon>
        <taxon>Petrolisthes</taxon>
    </lineage>
</organism>
<dbReference type="SUPFAM" id="SSF53098">
    <property type="entry name" value="Ribonuclease H-like"/>
    <property type="match status" value="1"/>
</dbReference>
<evidence type="ECO:0000313" key="3">
    <source>
        <dbReference type="Proteomes" id="UP001292094"/>
    </source>
</evidence>